<dbReference type="Proteomes" id="UP001501747">
    <property type="component" value="Unassembled WGS sequence"/>
</dbReference>
<dbReference type="EMBL" id="BAABAL010000016">
    <property type="protein sequence ID" value="GAA4012925.1"/>
    <property type="molecule type" value="Genomic_DNA"/>
</dbReference>
<accession>A0ABP7SKW5</accession>
<dbReference type="Gene3D" id="3.30.428.10">
    <property type="entry name" value="HIT-like"/>
    <property type="match status" value="1"/>
</dbReference>
<gene>
    <name evidence="1" type="ORF">GCM10022247_39430</name>
</gene>
<dbReference type="InterPro" id="IPR036265">
    <property type="entry name" value="HIT-like_sf"/>
</dbReference>
<comment type="caution">
    <text evidence="1">The sequence shown here is derived from an EMBL/GenBank/DDBJ whole genome shotgun (WGS) entry which is preliminary data.</text>
</comment>
<dbReference type="SUPFAM" id="SSF54197">
    <property type="entry name" value="HIT-like"/>
    <property type="match status" value="1"/>
</dbReference>
<reference evidence="2" key="1">
    <citation type="journal article" date="2019" name="Int. J. Syst. Evol. Microbiol.">
        <title>The Global Catalogue of Microorganisms (GCM) 10K type strain sequencing project: providing services to taxonomists for standard genome sequencing and annotation.</title>
        <authorList>
            <consortium name="The Broad Institute Genomics Platform"/>
            <consortium name="The Broad Institute Genome Sequencing Center for Infectious Disease"/>
            <person name="Wu L."/>
            <person name="Ma J."/>
        </authorList>
    </citation>
    <scope>NUCLEOTIDE SEQUENCE [LARGE SCALE GENOMIC DNA]</scope>
    <source>
        <strain evidence="2">JCM 17342</strain>
    </source>
</reference>
<keyword evidence="2" id="KW-1185">Reference proteome</keyword>
<proteinExistence type="predicted"/>
<evidence type="ECO:0000313" key="2">
    <source>
        <dbReference type="Proteomes" id="UP001501747"/>
    </source>
</evidence>
<evidence type="ECO:0000313" key="1">
    <source>
        <dbReference type="EMBL" id="GAA4012925.1"/>
    </source>
</evidence>
<sequence length="183" mass="21156">MTGTTAFRTDPVPLTRPYGERFPRYRDEVEWKTDRIGTALRGENPTVLRRMDAGFANIGDVQFLPGYCVLLVDKPDVQRLTDLPRPQRLQFLADMELLGEAVERVCARRDPAFRRVNLEILGNTDPYLHAHVRARYDWEPEHLVGRPVWLYPAEHWSAPETALGPQHDKLRAELTAEIDRLRS</sequence>
<protein>
    <submittedName>
        <fullName evidence="1">DeoR family transcriptional regulator</fullName>
    </submittedName>
</protein>
<organism evidence="1 2">
    <name type="scientific">Allokutzneria multivorans</name>
    <dbReference type="NCBI Taxonomy" id="1142134"/>
    <lineage>
        <taxon>Bacteria</taxon>
        <taxon>Bacillati</taxon>
        <taxon>Actinomycetota</taxon>
        <taxon>Actinomycetes</taxon>
        <taxon>Pseudonocardiales</taxon>
        <taxon>Pseudonocardiaceae</taxon>
        <taxon>Allokutzneria</taxon>
    </lineage>
</organism>
<name>A0ABP7SKW5_9PSEU</name>